<dbReference type="RefSeq" id="WP_014436161.1">
    <property type="nucleotide sequence ID" value="NC_017080.1"/>
</dbReference>
<dbReference type="OrthoDB" id="66829at2"/>
<dbReference type="STRING" id="1142394.PSMK_07820"/>
<dbReference type="Gene3D" id="3.30.720.110">
    <property type="match status" value="1"/>
</dbReference>
<feature type="domain" description="VOC" evidence="1">
    <location>
        <begin position="5"/>
        <end position="124"/>
    </location>
</feature>
<evidence type="ECO:0000313" key="2">
    <source>
        <dbReference type="EMBL" id="BAM02941.1"/>
    </source>
</evidence>
<dbReference type="Pfam" id="PF00903">
    <property type="entry name" value="Glyoxalase"/>
    <property type="match status" value="1"/>
</dbReference>
<dbReference type="eggNOG" id="COG0346">
    <property type="taxonomic scope" value="Bacteria"/>
</dbReference>
<dbReference type="Gene3D" id="3.30.720.120">
    <property type="match status" value="1"/>
</dbReference>
<sequence length="140" mass="15243">MIKPKAFFPLVVTDELAACRHFFVSKFGFQPAFDEDWYLHLVHEGGAQLGFLVPDHPSQPSALHPRFAREGLVFSFEVENVDRAFEELGPPDADVVLPPKTEPWGQRHFLLAGPAGIVVDVIQNLDPALDAASPAASGAA</sequence>
<keyword evidence="3" id="KW-1185">Reference proteome</keyword>
<dbReference type="AlphaFoldDB" id="I0ICF3"/>
<dbReference type="KEGG" id="phm:PSMK_07820"/>
<dbReference type="InterPro" id="IPR029068">
    <property type="entry name" value="Glyas_Bleomycin-R_OHBP_Dase"/>
</dbReference>
<proteinExistence type="predicted"/>
<name>I0ICF3_PHYMF</name>
<evidence type="ECO:0000313" key="3">
    <source>
        <dbReference type="Proteomes" id="UP000007881"/>
    </source>
</evidence>
<dbReference type="SUPFAM" id="SSF54593">
    <property type="entry name" value="Glyoxalase/Bleomycin resistance protein/Dihydroxybiphenyl dioxygenase"/>
    <property type="match status" value="1"/>
</dbReference>
<dbReference type="EMBL" id="AP012338">
    <property type="protein sequence ID" value="BAM02941.1"/>
    <property type="molecule type" value="Genomic_DNA"/>
</dbReference>
<accession>I0ICF3</accession>
<dbReference type="InterPro" id="IPR037523">
    <property type="entry name" value="VOC_core"/>
</dbReference>
<gene>
    <name evidence="2" type="ordered locus">PSMK_07820</name>
</gene>
<reference evidence="2 3" key="1">
    <citation type="submission" date="2012-02" db="EMBL/GenBank/DDBJ databases">
        <title>Complete genome sequence of Phycisphaera mikurensis NBRC 102666.</title>
        <authorList>
            <person name="Ankai A."/>
            <person name="Hosoyama A."/>
            <person name="Terui Y."/>
            <person name="Sekine M."/>
            <person name="Fukai R."/>
            <person name="Kato Y."/>
            <person name="Nakamura S."/>
            <person name="Yamada-Narita S."/>
            <person name="Kawakoshi A."/>
            <person name="Fukunaga Y."/>
            <person name="Yamazaki S."/>
            <person name="Fujita N."/>
        </authorList>
    </citation>
    <scope>NUCLEOTIDE SEQUENCE [LARGE SCALE GENOMIC DNA]</scope>
    <source>
        <strain evidence="3">NBRC 102666 / KCTC 22515 / FYK2301M01</strain>
    </source>
</reference>
<dbReference type="Proteomes" id="UP000007881">
    <property type="component" value="Chromosome"/>
</dbReference>
<evidence type="ECO:0000259" key="1">
    <source>
        <dbReference type="PROSITE" id="PS51819"/>
    </source>
</evidence>
<dbReference type="PROSITE" id="PS51819">
    <property type="entry name" value="VOC"/>
    <property type="match status" value="1"/>
</dbReference>
<organism evidence="2 3">
    <name type="scientific">Phycisphaera mikurensis (strain NBRC 102666 / KCTC 22515 / FYK2301M01)</name>
    <dbReference type="NCBI Taxonomy" id="1142394"/>
    <lineage>
        <taxon>Bacteria</taxon>
        <taxon>Pseudomonadati</taxon>
        <taxon>Planctomycetota</taxon>
        <taxon>Phycisphaerae</taxon>
        <taxon>Phycisphaerales</taxon>
        <taxon>Phycisphaeraceae</taxon>
        <taxon>Phycisphaera</taxon>
    </lineage>
</organism>
<dbReference type="InterPro" id="IPR004360">
    <property type="entry name" value="Glyas_Fos-R_dOase_dom"/>
</dbReference>
<protein>
    <recommendedName>
        <fullName evidence="1">VOC domain-containing protein</fullName>
    </recommendedName>
</protein>
<dbReference type="HOGENOM" id="CLU_046006_13_1_0"/>